<keyword evidence="3" id="KW-1185">Reference proteome</keyword>
<feature type="region of interest" description="Disordered" evidence="1">
    <location>
        <begin position="1"/>
        <end position="38"/>
    </location>
</feature>
<dbReference type="Proteomes" id="UP001178507">
    <property type="component" value="Unassembled WGS sequence"/>
</dbReference>
<sequence length="908" mass="102417">MFRSMKRAASRSPVVSNQALSWQPPASAASKKKGKRSSTLDCAKSAGRTYTGVFAIEEGVNLDALVALASLRAADTVPLVYREGEADEYRGNTLRRELYWLMRRLNSHSKMQTYWHDTCLGSLAGVQGRRLPGLSHTSGVPEALANKIEDLEGQVGSCTWDATKGLFTFPKWLRNVLRTPMRSACVNNRAECEGFTGDRDLAKKLFRGLMNGGGANHVMSIMGKAGKTADQVPAFVWDFAKEQTVLMQKDADAHPQLAQVFRANGYHWPAAAVQSLLNERHERAVLNLVENVARQYGEVQSYEHDGLYCVVHEHLRETMMNEMRQIASVSTQAPASLDETLQYLQTKFPEHDWSVRDEGWEELEDARIEVRQRCLKGETNFPKLIADVVPHHVTSTGYQVRELMKAIPVTADCMTLMTYDNGCWRDLGAVAAATLEDVIRDVLKKCIGKRPDQGWPRVVHCAHPQVATMLNKSKGGLFDMRWHMDLDGDGTRGYFVYDGGEYQGCSDYQLKKMHPGIPVSRTAERSYPHKEVAAIWSKLEEEHLDLEDVVTRVLTQEQFAAVQVSEPTSCKALPAGFRYSRDLEEDLARLQRILPGVELLHSCHEDYADTMFLLKVLSRVKGSRQNFVECFFHLGHGQNGKGTLNLVLRCFCGDYHYEPKPETFTSFGDPTGCSLNILQLKGRRSLFVNEVEAGVKLRSGMLKDLRDQTAFIEARGLYRDPIQFKPQFIMNMSANESFEFRTIDGGMRRSFTSVPWPLKFIMNPRSGTNERPSRDIKNTNFMMNSVVPSLEVIFPVIDRIVFRGYNGTLIEPRPHSIVTATLALFECMQELDMKAFLEEHLLQVESANMAAPQGSIRSWIRQQESVRDMRLSPKALERMLDKILTPKVVGGRRIFSLAGRDGVYVQVP</sequence>
<organism evidence="2 3">
    <name type="scientific">Effrenium voratum</name>
    <dbReference type="NCBI Taxonomy" id="2562239"/>
    <lineage>
        <taxon>Eukaryota</taxon>
        <taxon>Sar</taxon>
        <taxon>Alveolata</taxon>
        <taxon>Dinophyceae</taxon>
        <taxon>Suessiales</taxon>
        <taxon>Symbiodiniaceae</taxon>
        <taxon>Effrenium</taxon>
    </lineage>
</organism>
<dbReference type="EMBL" id="CAUJNA010000041">
    <property type="protein sequence ID" value="CAJ1370871.1"/>
    <property type="molecule type" value="Genomic_DNA"/>
</dbReference>
<protein>
    <recommendedName>
        <fullName evidence="4">SF3 helicase domain-containing protein</fullName>
    </recommendedName>
</protein>
<evidence type="ECO:0000313" key="3">
    <source>
        <dbReference type="Proteomes" id="UP001178507"/>
    </source>
</evidence>
<comment type="caution">
    <text evidence="2">The sequence shown here is derived from an EMBL/GenBank/DDBJ whole genome shotgun (WGS) entry which is preliminary data.</text>
</comment>
<reference evidence="2" key="1">
    <citation type="submission" date="2023-08" db="EMBL/GenBank/DDBJ databases">
        <authorList>
            <person name="Chen Y."/>
            <person name="Shah S."/>
            <person name="Dougan E. K."/>
            <person name="Thang M."/>
            <person name="Chan C."/>
        </authorList>
    </citation>
    <scope>NUCLEOTIDE SEQUENCE</scope>
</reference>
<gene>
    <name evidence="2" type="ORF">EVOR1521_LOCUS1336</name>
</gene>
<proteinExistence type="predicted"/>
<name>A0AA36HKI5_9DINO</name>
<dbReference type="AlphaFoldDB" id="A0AA36HKI5"/>
<accession>A0AA36HKI5</accession>
<evidence type="ECO:0000256" key="1">
    <source>
        <dbReference type="SAM" id="MobiDB-lite"/>
    </source>
</evidence>
<evidence type="ECO:0008006" key="4">
    <source>
        <dbReference type="Google" id="ProtNLM"/>
    </source>
</evidence>
<evidence type="ECO:0000313" key="2">
    <source>
        <dbReference type="EMBL" id="CAJ1370871.1"/>
    </source>
</evidence>